<evidence type="ECO:0000256" key="8">
    <source>
        <dbReference type="ARBA" id="ARBA00022989"/>
    </source>
</evidence>
<keyword evidence="4" id="KW-0808">Transferase</keyword>
<dbReference type="PANTHER" id="PTHR30474:SF2">
    <property type="entry name" value="PEPTIDOGLYCAN GLYCOSYLTRANSFERASE FTSW-RELATED"/>
    <property type="match status" value="1"/>
</dbReference>
<dbReference type="EMBL" id="LT629792">
    <property type="protein sequence ID" value="SDT91226.1"/>
    <property type="molecule type" value="Genomic_DNA"/>
</dbReference>
<feature type="transmembrane region" description="Helical" evidence="19">
    <location>
        <begin position="302"/>
        <end position="328"/>
    </location>
</feature>
<keyword evidence="20" id="KW-0132">Cell division</keyword>
<evidence type="ECO:0000256" key="6">
    <source>
        <dbReference type="ARBA" id="ARBA00022960"/>
    </source>
</evidence>
<feature type="transmembrane region" description="Helical" evidence="19">
    <location>
        <begin position="379"/>
        <end position="399"/>
    </location>
</feature>
<keyword evidence="20" id="KW-0131">Cell cycle</keyword>
<keyword evidence="5 19" id="KW-0812">Transmembrane</keyword>
<evidence type="ECO:0000256" key="15">
    <source>
        <dbReference type="ARBA" id="ARBA00044770"/>
    </source>
</evidence>
<feature type="transmembrane region" description="Helical" evidence="19">
    <location>
        <begin position="77"/>
        <end position="97"/>
    </location>
</feature>
<keyword evidence="8 19" id="KW-1133">Transmembrane helix</keyword>
<evidence type="ECO:0000256" key="13">
    <source>
        <dbReference type="ARBA" id="ARBA00041185"/>
    </source>
</evidence>
<keyword evidence="7" id="KW-0573">Peptidoglycan synthesis</keyword>
<evidence type="ECO:0000256" key="11">
    <source>
        <dbReference type="ARBA" id="ARBA00033270"/>
    </source>
</evidence>
<dbReference type="InterPro" id="IPR018365">
    <property type="entry name" value="Cell_cycle_FtsW-rel_CS"/>
</dbReference>
<accession>A0ABY0V6P5</accession>
<keyword evidence="9 19" id="KW-0472">Membrane</keyword>
<dbReference type="RefSeq" id="WP_227469203.1">
    <property type="nucleotide sequence ID" value="NZ_LT629792.1"/>
</dbReference>
<dbReference type="PANTHER" id="PTHR30474">
    <property type="entry name" value="CELL CYCLE PROTEIN"/>
    <property type="match status" value="1"/>
</dbReference>
<feature type="transmembrane region" description="Helical" evidence="19">
    <location>
        <begin position="43"/>
        <end position="65"/>
    </location>
</feature>
<evidence type="ECO:0000313" key="20">
    <source>
        <dbReference type="EMBL" id="SDT91226.1"/>
    </source>
</evidence>
<comment type="pathway">
    <text evidence="2">Cell wall biogenesis; peptidoglycan biosynthesis.</text>
</comment>
<evidence type="ECO:0000256" key="9">
    <source>
        <dbReference type="ARBA" id="ARBA00023136"/>
    </source>
</evidence>
<evidence type="ECO:0000256" key="16">
    <source>
        <dbReference type="ARBA" id="ARBA00049902"/>
    </source>
</evidence>
<evidence type="ECO:0000256" key="10">
    <source>
        <dbReference type="ARBA" id="ARBA00032370"/>
    </source>
</evidence>
<dbReference type="PROSITE" id="PS00428">
    <property type="entry name" value="FTSW_RODA_SPOVE"/>
    <property type="match status" value="1"/>
</dbReference>
<evidence type="ECO:0000256" key="7">
    <source>
        <dbReference type="ARBA" id="ARBA00022984"/>
    </source>
</evidence>
<feature type="transmembrane region" description="Helical" evidence="19">
    <location>
        <begin position="188"/>
        <end position="217"/>
    </location>
</feature>
<dbReference type="InterPro" id="IPR001182">
    <property type="entry name" value="FtsW/RodA"/>
</dbReference>
<feature type="transmembrane region" description="Helical" evidence="19">
    <location>
        <begin position="147"/>
        <end position="167"/>
    </location>
</feature>
<evidence type="ECO:0000313" key="21">
    <source>
        <dbReference type="Proteomes" id="UP000198976"/>
    </source>
</evidence>
<dbReference type="Proteomes" id="UP000198976">
    <property type="component" value="Chromosome I"/>
</dbReference>
<organism evidence="20 21">
    <name type="scientific">Schaalia radingae</name>
    <dbReference type="NCBI Taxonomy" id="131110"/>
    <lineage>
        <taxon>Bacteria</taxon>
        <taxon>Bacillati</taxon>
        <taxon>Actinomycetota</taxon>
        <taxon>Actinomycetes</taxon>
        <taxon>Actinomycetales</taxon>
        <taxon>Actinomycetaceae</taxon>
        <taxon>Schaalia</taxon>
    </lineage>
</organism>
<evidence type="ECO:0000256" key="2">
    <source>
        <dbReference type="ARBA" id="ARBA00004752"/>
    </source>
</evidence>
<keyword evidence="21" id="KW-1185">Reference proteome</keyword>
<evidence type="ECO:0000256" key="4">
    <source>
        <dbReference type="ARBA" id="ARBA00022679"/>
    </source>
</evidence>
<feature type="region of interest" description="Disordered" evidence="18">
    <location>
        <begin position="410"/>
        <end position="441"/>
    </location>
</feature>
<name>A0ABY0V6P5_9ACTO</name>
<evidence type="ECO:0000256" key="5">
    <source>
        <dbReference type="ARBA" id="ARBA00022692"/>
    </source>
</evidence>
<evidence type="ECO:0000256" key="1">
    <source>
        <dbReference type="ARBA" id="ARBA00004141"/>
    </source>
</evidence>
<dbReference type="EC" id="2.4.99.28" evidence="15"/>
<gene>
    <name evidence="20" type="ORF">SAMN04489714_0822</name>
</gene>
<feature type="compositionally biased region" description="Basic residues" evidence="18">
    <location>
        <begin position="420"/>
        <end position="441"/>
    </location>
</feature>
<comment type="catalytic activity">
    <reaction evidence="16">
        <text>[GlcNAc-(1-&gt;4)-Mur2Ac(oyl-L-Ala-gamma-D-Glu-L-Lys-D-Ala-D-Ala)](n)-di-trans,octa-cis-undecaprenyl diphosphate + beta-D-GlcNAc-(1-&gt;4)-Mur2Ac(oyl-L-Ala-gamma-D-Glu-L-Lys-D-Ala-D-Ala)-di-trans,octa-cis-undecaprenyl diphosphate = [GlcNAc-(1-&gt;4)-Mur2Ac(oyl-L-Ala-gamma-D-Glu-L-Lys-D-Ala-D-Ala)](n+1)-di-trans,octa-cis-undecaprenyl diphosphate + di-trans,octa-cis-undecaprenyl diphosphate + H(+)</text>
        <dbReference type="Rhea" id="RHEA:23708"/>
        <dbReference type="Rhea" id="RHEA-COMP:9602"/>
        <dbReference type="Rhea" id="RHEA-COMP:9603"/>
        <dbReference type="ChEBI" id="CHEBI:15378"/>
        <dbReference type="ChEBI" id="CHEBI:58405"/>
        <dbReference type="ChEBI" id="CHEBI:60033"/>
        <dbReference type="ChEBI" id="CHEBI:78435"/>
        <dbReference type="EC" id="2.4.99.28"/>
    </reaction>
</comment>
<protein>
    <recommendedName>
        <fullName evidence="13">Probable peptidoglycan glycosyltransferase FtsW</fullName>
        <ecNumber evidence="15">2.4.99.28</ecNumber>
    </recommendedName>
    <alternativeName>
        <fullName evidence="14">Cell division protein FtsW</fullName>
    </alternativeName>
    <alternativeName>
        <fullName evidence="11">Cell wall polymerase</fullName>
    </alternativeName>
    <alternativeName>
        <fullName evidence="10">Peptidoglycan polymerase</fullName>
    </alternativeName>
</protein>
<feature type="transmembrane region" description="Helical" evidence="19">
    <location>
        <begin position="340"/>
        <end position="359"/>
    </location>
</feature>
<dbReference type="GO" id="GO:0051301">
    <property type="term" value="P:cell division"/>
    <property type="evidence" value="ECO:0007669"/>
    <property type="project" value="UniProtKB-KW"/>
</dbReference>
<feature type="transmembrane region" description="Helical" evidence="19">
    <location>
        <begin position="104"/>
        <end position="127"/>
    </location>
</feature>
<comment type="subcellular location">
    <subcellularLocation>
        <location evidence="1">Membrane</location>
        <topology evidence="1">Multi-pass membrane protein</topology>
    </subcellularLocation>
</comment>
<feature type="transmembrane region" description="Helical" evidence="19">
    <location>
        <begin position="223"/>
        <end position="240"/>
    </location>
</feature>
<proteinExistence type="inferred from homology"/>
<keyword evidence="3" id="KW-0328">Glycosyltransferase</keyword>
<comment type="similarity">
    <text evidence="12">Belongs to the SEDS family. FtsW subfamily.</text>
</comment>
<evidence type="ECO:0000256" key="14">
    <source>
        <dbReference type="ARBA" id="ARBA00041418"/>
    </source>
</evidence>
<keyword evidence="6" id="KW-0133">Cell shape</keyword>
<dbReference type="Pfam" id="PF01098">
    <property type="entry name" value="FTSW_RODA_SPOVE"/>
    <property type="match status" value="1"/>
</dbReference>
<comment type="function">
    <text evidence="17">Peptidoglycan polymerase that is essential for cell division.</text>
</comment>
<reference evidence="20 21" key="1">
    <citation type="submission" date="2016-10" db="EMBL/GenBank/DDBJ databases">
        <authorList>
            <person name="Varghese N."/>
            <person name="Submissions S."/>
        </authorList>
    </citation>
    <scope>NUCLEOTIDE SEQUENCE [LARGE SCALE GENOMIC DNA]</scope>
    <source>
        <strain evidence="20 21">DSM 9169</strain>
    </source>
</reference>
<evidence type="ECO:0000256" key="17">
    <source>
        <dbReference type="ARBA" id="ARBA00049966"/>
    </source>
</evidence>
<evidence type="ECO:0000256" key="18">
    <source>
        <dbReference type="SAM" id="MobiDB-lite"/>
    </source>
</evidence>
<evidence type="ECO:0000256" key="12">
    <source>
        <dbReference type="ARBA" id="ARBA00038053"/>
    </source>
</evidence>
<evidence type="ECO:0000256" key="19">
    <source>
        <dbReference type="SAM" id="Phobius"/>
    </source>
</evidence>
<sequence>MADQVTRSPRERLARLWHRIPAIRFGREGQSSAARESSPVTSYYLVIIPAVLLALIGLLMGFSASAVTNIAQGENPYIAFLKPLALTTIGLIMMFVAQMVPEKVYYAGALVLFALACLLQALVMVPLFGRAEGGNTNWIHIPGLPFLIQPSELLKLALIIALAQLVARRDSRRDDFKQMAIRCGGATAVALGLVMLGHDMGTALVVATCAFGALWVAGLPRKWFGYAILAAIPILAFLVVQNPTRLRRIIAIIPGMGPERSTSAPEQIDHALWAFGSGGLMGLGPGASREKWEYLQAAHTDFILAIVGEEFGLLGTCSVLVLMMLMVWGMVRVSRETTSLFAAVMCGGIASWIAVQTVINVMSVTGIGPVIGVPLPLVSSGGSAFVFTASAVGVVASCARANARMRMFGSPDEASAGRDPRRRIHKRPARTRPVRQAQKAR</sequence>
<evidence type="ECO:0000256" key="3">
    <source>
        <dbReference type="ARBA" id="ARBA00022676"/>
    </source>
</evidence>